<dbReference type="EMBL" id="SOJN01000062">
    <property type="protein sequence ID" value="TET46250.1"/>
    <property type="molecule type" value="Genomic_DNA"/>
</dbReference>
<keyword evidence="1" id="KW-0472">Membrane</keyword>
<dbReference type="Proteomes" id="UP000315525">
    <property type="component" value="Unassembled WGS sequence"/>
</dbReference>
<evidence type="ECO:0000313" key="3">
    <source>
        <dbReference type="Proteomes" id="UP000315525"/>
    </source>
</evidence>
<comment type="caution">
    <text evidence="2">The sequence shown here is derived from an EMBL/GenBank/DDBJ whole genome shotgun (WGS) entry which is preliminary data.</text>
</comment>
<keyword evidence="1" id="KW-1133">Transmembrane helix</keyword>
<proteinExistence type="predicted"/>
<sequence>MHWKRKTAIASAWATTILAVLTAIYVILTFHLVSEMREQTRIIARSYQELLRPFLKIRLDPPEFFREPHDRYPLKTMTVCIWVKNDGNTQARIVLGGLYPWSLDKRDLDVRDSLLSVDSKFGKFSDDTSRFSRYVPPRDSVSIIGVYENTPSFSRSDGVFFIHALMLYRDTFESYHDAYYVFKIKTDWKTGAHAWYRAMCDFHDYDPIEIENISAKLGFKIDELR</sequence>
<keyword evidence="1" id="KW-0812">Transmembrane</keyword>
<evidence type="ECO:0000256" key="1">
    <source>
        <dbReference type="SAM" id="Phobius"/>
    </source>
</evidence>
<organism evidence="2 3">
    <name type="scientific">candidate division TA06 bacterium</name>
    <dbReference type="NCBI Taxonomy" id="2250710"/>
    <lineage>
        <taxon>Bacteria</taxon>
        <taxon>Bacteria division TA06</taxon>
    </lineage>
</organism>
<name>A0A523UUR6_UNCT6</name>
<feature type="transmembrane region" description="Helical" evidence="1">
    <location>
        <begin position="12"/>
        <end position="33"/>
    </location>
</feature>
<gene>
    <name evidence="2" type="ORF">E3J62_04780</name>
</gene>
<evidence type="ECO:0000313" key="2">
    <source>
        <dbReference type="EMBL" id="TET46250.1"/>
    </source>
</evidence>
<accession>A0A523UUR6</accession>
<reference evidence="2 3" key="1">
    <citation type="submission" date="2019-03" db="EMBL/GenBank/DDBJ databases">
        <title>Metabolic potential of uncultured bacteria and archaea associated with petroleum seepage in deep-sea sediments.</title>
        <authorList>
            <person name="Dong X."/>
            <person name="Hubert C."/>
        </authorList>
    </citation>
    <scope>NUCLEOTIDE SEQUENCE [LARGE SCALE GENOMIC DNA]</scope>
    <source>
        <strain evidence="2">E44_bin18</strain>
    </source>
</reference>
<protein>
    <submittedName>
        <fullName evidence="2">Uncharacterized protein</fullName>
    </submittedName>
</protein>
<dbReference type="AlphaFoldDB" id="A0A523UUR6"/>